<evidence type="ECO:0000256" key="1">
    <source>
        <dbReference type="SAM" id="MobiDB-lite"/>
    </source>
</evidence>
<dbReference type="Proteomes" id="UP000299102">
    <property type="component" value="Unassembled WGS sequence"/>
</dbReference>
<reference evidence="2 3" key="1">
    <citation type="journal article" date="2019" name="Commun. Biol.">
        <title>The bagworm genome reveals a unique fibroin gene that provides high tensile strength.</title>
        <authorList>
            <person name="Kono N."/>
            <person name="Nakamura H."/>
            <person name="Ohtoshi R."/>
            <person name="Tomita M."/>
            <person name="Numata K."/>
            <person name="Arakawa K."/>
        </authorList>
    </citation>
    <scope>NUCLEOTIDE SEQUENCE [LARGE SCALE GENOMIC DNA]</scope>
</reference>
<comment type="caution">
    <text evidence="2">The sequence shown here is derived from an EMBL/GenBank/DDBJ whole genome shotgun (WGS) entry which is preliminary data.</text>
</comment>
<keyword evidence="3" id="KW-1185">Reference proteome</keyword>
<protein>
    <submittedName>
        <fullName evidence="2">Uncharacterized protein</fullName>
    </submittedName>
</protein>
<accession>A0A4C2AAQ0</accession>
<gene>
    <name evidence="2" type="ORF">EVAR_99784_1</name>
</gene>
<feature type="region of interest" description="Disordered" evidence="1">
    <location>
        <begin position="145"/>
        <end position="164"/>
    </location>
</feature>
<evidence type="ECO:0000313" key="2">
    <source>
        <dbReference type="EMBL" id="GBP96065.1"/>
    </source>
</evidence>
<dbReference type="EMBL" id="BGZK01002728">
    <property type="protein sequence ID" value="GBP96065.1"/>
    <property type="molecule type" value="Genomic_DNA"/>
</dbReference>
<evidence type="ECO:0000313" key="3">
    <source>
        <dbReference type="Proteomes" id="UP000299102"/>
    </source>
</evidence>
<name>A0A4C2AAQ0_EUMVA</name>
<sequence>MNRKPGACANGMFNIQICEGSDIGFNGSPGCLLELHEGGVCARLYTNKVVLFARITCVLPADDIVDLVCERTLSGLEGETVEYQSQRSVDGCMVPKFHLQGGQMKCLAPWQNSTEVVLTHRASADCSDGTKAAVSWMHVPSPRLIKASTSAGTGPDGGPGEKIR</sequence>
<dbReference type="AlphaFoldDB" id="A0A4C2AAQ0"/>
<proteinExistence type="predicted"/>
<organism evidence="2 3">
    <name type="scientific">Eumeta variegata</name>
    <name type="common">Bagworm moth</name>
    <name type="synonym">Eumeta japonica</name>
    <dbReference type="NCBI Taxonomy" id="151549"/>
    <lineage>
        <taxon>Eukaryota</taxon>
        <taxon>Metazoa</taxon>
        <taxon>Ecdysozoa</taxon>
        <taxon>Arthropoda</taxon>
        <taxon>Hexapoda</taxon>
        <taxon>Insecta</taxon>
        <taxon>Pterygota</taxon>
        <taxon>Neoptera</taxon>
        <taxon>Endopterygota</taxon>
        <taxon>Lepidoptera</taxon>
        <taxon>Glossata</taxon>
        <taxon>Ditrysia</taxon>
        <taxon>Tineoidea</taxon>
        <taxon>Psychidae</taxon>
        <taxon>Oiketicinae</taxon>
        <taxon>Eumeta</taxon>
    </lineage>
</organism>